<dbReference type="InterPro" id="IPR009006">
    <property type="entry name" value="Ala_racemase/Decarboxylase_C"/>
</dbReference>
<evidence type="ECO:0000256" key="9">
    <source>
        <dbReference type="ARBA" id="ARBA00060983"/>
    </source>
</evidence>
<keyword evidence="6 13" id="KW-0456">Lyase</keyword>
<dbReference type="InterPro" id="IPR022657">
    <property type="entry name" value="De-COase2_CS"/>
</dbReference>
<comment type="pathway">
    <text evidence="8">Amino-acid biosynthesis; L-lysine biosynthesis via DAP pathway; L-lysine from DL-2,6-diaminopimelate: step 1/1.</text>
</comment>
<gene>
    <name evidence="13" type="ORF">MNBD_UNCLBAC01-137</name>
</gene>
<keyword evidence="4" id="KW-0663">Pyridoxal phosphate</keyword>
<dbReference type="SUPFAM" id="SSF50621">
    <property type="entry name" value="Alanine racemase C-terminal domain-like"/>
    <property type="match status" value="1"/>
</dbReference>
<sequence length="427" mass="47964">MHDFKFKNNELYCESIKVRRIAKEVGTPFYLYSHNTLVDHFIKLKEAFAKIDPIVCFAMKANDNLAVIKTLVNQGAGFDIVSIGELKKARKAKADMKKIVFASVGKTEEEIVEAIKADILFFNVESLPELEEINRIAKKLKKKPRVALRINPDIDAPTHAKITTGTLKNKFGIDLQTAHKIMKNHKKYAHIQFSGLHVHIGSQITKAQPFIDAIKKVIAFVDTLKADGIILQYLDIGGGLGIIYKDEKPQTAQKFAEVILPYLEKTGLKIIMEPGRFIAGNAGIFVTKVLYLKDNGVKKFLIVDGGMNDLMRPTLYDAYHEIVPLKKKNSKKIKVDVVGPICESGDFFAKDRKLPVMRKDDLLAIMSTGAYGYVMASNYNVRGRPPEVMVKGNKFAVVKKREMFKDLIRGESIPGFLDFKKGFLKNA</sequence>
<dbReference type="CDD" id="cd06828">
    <property type="entry name" value="PLPDE_III_DapDC"/>
    <property type="match status" value="1"/>
</dbReference>
<feature type="domain" description="Orn/DAP/Arg decarboxylase 2 N-terminal" evidence="12">
    <location>
        <begin position="37"/>
        <end position="279"/>
    </location>
</feature>
<dbReference type="HAMAP" id="MF_02120">
    <property type="entry name" value="LysA"/>
    <property type="match status" value="1"/>
</dbReference>
<evidence type="ECO:0000256" key="6">
    <source>
        <dbReference type="ARBA" id="ARBA00023239"/>
    </source>
</evidence>
<dbReference type="NCBIfam" id="TIGR01048">
    <property type="entry name" value="lysA"/>
    <property type="match status" value="1"/>
</dbReference>
<evidence type="ECO:0000256" key="3">
    <source>
        <dbReference type="ARBA" id="ARBA00022793"/>
    </source>
</evidence>
<dbReference type="AlphaFoldDB" id="A0A3B1DGA6"/>
<comment type="similarity">
    <text evidence="9">Belongs to the Orn/Lys/Arg decarboxylase class-II family. LysA subfamily.</text>
</comment>
<dbReference type="InterPro" id="IPR002986">
    <property type="entry name" value="DAP_deCOOHase_LysA"/>
</dbReference>
<dbReference type="PANTHER" id="PTHR43727">
    <property type="entry name" value="DIAMINOPIMELATE DECARBOXYLASE"/>
    <property type="match status" value="1"/>
</dbReference>
<dbReference type="InterPro" id="IPR022643">
    <property type="entry name" value="De-COase2_C"/>
</dbReference>
<comment type="catalytic activity">
    <reaction evidence="7">
        <text>meso-2,6-diaminopimelate + H(+) = L-lysine + CO2</text>
        <dbReference type="Rhea" id="RHEA:15101"/>
        <dbReference type="ChEBI" id="CHEBI:15378"/>
        <dbReference type="ChEBI" id="CHEBI:16526"/>
        <dbReference type="ChEBI" id="CHEBI:32551"/>
        <dbReference type="ChEBI" id="CHEBI:57791"/>
        <dbReference type="EC" id="4.1.1.20"/>
    </reaction>
</comment>
<comment type="cofactor">
    <cofactor evidence="1">
        <name>pyridoxal 5'-phosphate</name>
        <dbReference type="ChEBI" id="CHEBI:597326"/>
    </cofactor>
</comment>
<evidence type="ECO:0000256" key="5">
    <source>
        <dbReference type="ARBA" id="ARBA00023154"/>
    </source>
</evidence>
<evidence type="ECO:0000256" key="1">
    <source>
        <dbReference type="ARBA" id="ARBA00001933"/>
    </source>
</evidence>
<dbReference type="PROSITE" id="PS00879">
    <property type="entry name" value="ODR_DC_2_2"/>
    <property type="match status" value="1"/>
</dbReference>
<dbReference type="GO" id="GO:0008836">
    <property type="term" value="F:diaminopimelate decarboxylase activity"/>
    <property type="evidence" value="ECO:0007669"/>
    <property type="project" value="UniProtKB-EC"/>
</dbReference>
<dbReference type="Gene3D" id="2.40.37.10">
    <property type="entry name" value="Lyase, Ornithine Decarboxylase, Chain A, domain 1"/>
    <property type="match status" value="1"/>
</dbReference>
<dbReference type="InterPro" id="IPR029066">
    <property type="entry name" value="PLP-binding_barrel"/>
</dbReference>
<dbReference type="Pfam" id="PF02784">
    <property type="entry name" value="Orn_Arg_deC_N"/>
    <property type="match status" value="1"/>
</dbReference>
<dbReference type="Gene3D" id="3.20.20.10">
    <property type="entry name" value="Alanine racemase"/>
    <property type="match status" value="1"/>
</dbReference>
<evidence type="ECO:0000256" key="10">
    <source>
        <dbReference type="ARBA" id="ARBA00066427"/>
    </source>
</evidence>
<evidence type="ECO:0000259" key="12">
    <source>
        <dbReference type="Pfam" id="PF02784"/>
    </source>
</evidence>
<evidence type="ECO:0000259" key="11">
    <source>
        <dbReference type="Pfam" id="PF00278"/>
    </source>
</evidence>
<feature type="domain" description="Orn/DAP/Arg decarboxylase 2 C-terminal" evidence="11">
    <location>
        <begin position="30"/>
        <end position="369"/>
    </location>
</feature>
<evidence type="ECO:0000256" key="4">
    <source>
        <dbReference type="ARBA" id="ARBA00022898"/>
    </source>
</evidence>
<proteinExistence type="inferred from homology"/>
<dbReference type="InterPro" id="IPR022653">
    <property type="entry name" value="De-COase2_pyr-phos_BS"/>
</dbReference>
<dbReference type="EMBL" id="UOGJ01000027">
    <property type="protein sequence ID" value="VAX35074.1"/>
    <property type="molecule type" value="Genomic_DNA"/>
</dbReference>
<dbReference type="PRINTS" id="PR01181">
    <property type="entry name" value="DAPDCRBXLASE"/>
</dbReference>
<keyword evidence="5" id="KW-0457">Lysine biosynthesis</keyword>
<dbReference type="PRINTS" id="PR01179">
    <property type="entry name" value="ODADCRBXLASE"/>
</dbReference>
<evidence type="ECO:0000256" key="7">
    <source>
        <dbReference type="ARBA" id="ARBA00050464"/>
    </source>
</evidence>
<dbReference type="InterPro" id="IPR022644">
    <property type="entry name" value="De-COase2_N"/>
</dbReference>
<dbReference type="FunFam" id="3.20.20.10:FF:000003">
    <property type="entry name" value="Diaminopimelate decarboxylase"/>
    <property type="match status" value="1"/>
</dbReference>
<protein>
    <recommendedName>
        <fullName evidence="10">diaminopimelate decarboxylase</fullName>
        <ecNumber evidence="10">4.1.1.20</ecNumber>
    </recommendedName>
</protein>
<evidence type="ECO:0000256" key="2">
    <source>
        <dbReference type="ARBA" id="ARBA00022605"/>
    </source>
</evidence>
<evidence type="ECO:0000313" key="13">
    <source>
        <dbReference type="EMBL" id="VAX35074.1"/>
    </source>
</evidence>
<dbReference type="SUPFAM" id="SSF51419">
    <property type="entry name" value="PLP-binding barrel"/>
    <property type="match status" value="1"/>
</dbReference>
<keyword evidence="3" id="KW-0210">Decarboxylase</keyword>
<evidence type="ECO:0000256" key="8">
    <source>
        <dbReference type="ARBA" id="ARBA00060643"/>
    </source>
</evidence>
<keyword evidence="2" id="KW-0028">Amino-acid biosynthesis</keyword>
<reference evidence="13" key="1">
    <citation type="submission" date="2018-06" db="EMBL/GenBank/DDBJ databases">
        <authorList>
            <person name="Zhirakovskaya E."/>
        </authorList>
    </citation>
    <scope>NUCLEOTIDE SEQUENCE</scope>
</reference>
<organism evidence="13">
    <name type="scientific">hydrothermal vent metagenome</name>
    <dbReference type="NCBI Taxonomy" id="652676"/>
    <lineage>
        <taxon>unclassified sequences</taxon>
        <taxon>metagenomes</taxon>
        <taxon>ecological metagenomes</taxon>
    </lineage>
</organism>
<dbReference type="PROSITE" id="PS00878">
    <property type="entry name" value="ODR_DC_2_1"/>
    <property type="match status" value="1"/>
</dbReference>
<dbReference type="PANTHER" id="PTHR43727:SF2">
    <property type="entry name" value="GROUP IV DECARBOXYLASE"/>
    <property type="match status" value="1"/>
</dbReference>
<dbReference type="GO" id="GO:0009089">
    <property type="term" value="P:lysine biosynthetic process via diaminopimelate"/>
    <property type="evidence" value="ECO:0007669"/>
    <property type="project" value="InterPro"/>
</dbReference>
<name>A0A3B1DGA6_9ZZZZ</name>
<dbReference type="InterPro" id="IPR000183">
    <property type="entry name" value="Orn/DAP/Arg_de-COase"/>
</dbReference>
<dbReference type="Pfam" id="PF00278">
    <property type="entry name" value="Orn_DAP_Arg_deC"/>
    <property type="match status" value="1"/>
</dbReference>
<dbReference type="FunFam" id="2.40.37.10:FF:000003">
    <property type="entry name" value="Diaminopimelate decarboxylase"/>
    <property type="match status" value="1"/>
</dbReference>
<accession>A0A3B1DGA6</accession>
<dbReference type="EC" id="4.1.1.20" evidence="10"/>